<name>A0A0F9JA05_9ZZZZ</name>
<proteinExistence type="predicted"/>
<gene>
    <name evidence="1" type="ORF">LCGC14_1782110</name>
</gene>
<reference evidence="1" key="1">
    <citation type="journal article" date="2015" name="Nature">
        <title>Complex archaea that bridge the gap between prokaryotes and eukaryotes.</title>
        <authorList>
            <person name="Spang A."/>
            <person name="Saw J.H."/>
            <person name="Jorgensen S.L."/>
            <person name="Zaremba-Niedzwiedzka K."/>
            <person name="Martijn J."/>
            <person name="Lind A.E."/>
            <person name="van Eijk R."/>
            <person name="Schleper C."/>
            <person name="Guy L."/>
            <person name="Ettema T.J."/>
        </authorList>
    </citation>
    <scope>NUCLEOTIDE SEQUENCE</scope>
</reference>
<protein>
    <submittedName>
        <fullName evidence="1">Uncharacterized protein</fullName>
    </submittedName>
</protein>
<evidence type="ECO:0000313" key="1">
    <source>
        <dbReference type="EMBL" id="KKM02671.1"/>
    </source>
</evidence>
<sequence length="242" mass="28254">MAKKFDVNMARKTTAKAIVKKSPEIDDSSIQKSRFYREYYDLETGQPISFEVISNRIKRRFHEMDRLSVLAMLDLYFVHQNWKTFYNRQESFKKYVNEDLKISKCHAYGILNAVSLLQHYFEEYKGKNEYHGDTHFINYIAEVLDNIGIKKLRTLTALKDKTVKYEILDRLITGENISADEISQMNKKVKQTVINDIGNIVLENGSSVLFDGKEILKFMTNDSTLRKKVVKAVRRHYSGSKA</sequence>
<dbReference type="AlphaFoldDB" id="A0A0F9JA05"/>
<organism evidence="1">
    <name type="scientific">marine sediment metagenome</name>
    <dbReference type="NCBI Taxonomy" id="412755"/>
    <lineage>
        <taxon>unclassified sequences</taxon>
        <taxon>metagenomes</taxon>
        <taxon>ecological metagenomes</taxon>
    </lineage>
</organism>
<comment type="caution">
    <text evidence="1">The sequence shown here is derived from an EMBL/GenBank/DDBJ whole genome shotgun (WGS) entry which is preliminary data.</text>
</comment>
<dbReference type="EMBL" id="LAZR01016868">
    <property type="protein sequence ID" value="KKM02671.1"/>
    <property type="molecule type" value="Genomic_DNA"/>
</dbReference>
<accession>A0A0F9JA05</accession>